<dbReference type="EMBL" id="JBAJEX010000015">
    <property type="protein sequence ID" value="MEO1767974.1"/>
    <property type="molecule type" value="Genomic_DNA"/>
</dbReference>
<reference evidence="2 3" key="1">
    <citation type="submission" date="2024-02" db="EMBL/GenBank/DDBJ databases">
        <title>New thermophilic sulfur-oxidizing bacteria from a hot springs of the Uzon caldera (Kamchatka, Russia).</title>
        <authorList>
            <person name="Dukat A.M."/>
            <person name="Elcheninov A.G."/>
            <person name="Frolov E.N."/>
        </authorList>
    </citation>
    <scope>NUCLEOTIDE SEQUENCE [LARGE SCALE GENOMIC DNA]</scope>
    <source>
        <strain evidence="2 3">AK1</strain>
    </source>
</reference>
<organism evidence="2 3">
    <name type="scientific">Thiobacter aerophilum</name>
    <dbReference type="NCBI Taxonomy" id="3121275"/>
    <lineage>
        <taxon>Bacteria</taxon>
        <taxon>Pseudomonadati</taxon>
        <taxon>Pseudomonadota</taxon>
        <taxon>Betaproteobacteria</taxon>
        <taxon>Burkholderiales</taxon>
        <taxon>Thiobacteraceae</taxon>
        <taxon>Thiobacter</taxon>
    </lineage>
</organism>
<dbReference type="NCBIfam" id="TIGR02523">
    <property type="entry name" value="type_IV_pilV"/>
    <property type="match status" value="1"/>
</dbReference>
<protein>
    <submittedName>
        <fullName evidence="2">Type IV pilus modification protein PilV</fullName>
    </submittedName>
</protein>
<keyword evidence="3" id="KW-1185">Reference proteome</keyword>
<dbReference type="Proteomes" id="UP001482231">
    <property type="component" value="Unassembled WGS sequence"/>
</dbReference>
<feature type="domain" description="Type IV pilin Tt1218-like" evidence="1">
    <location>
        <begin position="34"/>
        <end position="98"/>
    </location>
</feature>
<dbReference type="InterPro" id="IPR054402">
    <property type="entry name" value="Tt1218-like_dom"/>
</dbReference>
<comment type="caution">
    <text evidence="2">The sequence shown here is derived from an EMBL/GenBank/DDBJ whole genome shotgun (WGS) entry which is preliminary data.</text>
</comment>
<dbReference type="Pfam" id="PF22150">
    <property type="entry name" value="Tt1218-like"/>
    <property type="match status" value="1"/>
</dbReference>
<dbReference type="Pfam" id="PF07963">
    <property type="entry name" value="N_methyl"/>
    <property type="match status" value="1"/>
</dbReference>
<sequence length="161" mass="16779">MKDRAGGFTLLEALITVLVISLGLLGLAGALTVSMQNNASSVLRTKAVAFAYDIGDRIRANMAGFTTGAYSNLTGVPSNPGCVATGCTPAQMAQYDYWAWRDDLASALPNGTGVVCIDSTPEDGSPDAPACDGVGESLAVKVWWTDDKSGQPKFFSALVRP</sequence>
<gene>
    <name evidence="2" type="primary">pilV</name>
    <name evidence="2" type="ORF">V6E02_12220</name>
</gene>
<evidence type="ECO:0000259" key="1">
    <source>
        <dbReference type="Pfam" id="PF22150"/>
    </source>
</evidence>
<dbReference type="InterPro" id="IPR013362">
    <property type="entry name" value="Pilus_4_PilV"/>
</dbReference>
<name>A0ABV0EHB1_9BURK</name>
<evidence type="ECO:0000313" key="3">
    <source>
        <dbReference type="Proteomes" id="UP001482231"/>
    </source>
</evidence>
<evidence type="ECO:0000313" key="2">
    <source>
        <dbReference type="EMBL" id="MEO1767974.1"/>
    </source>
</evidence>
<accession>A0ABV0EHB1</accession>
<proteinExistence type="predicted"/>
<dbReference type="RefSeq" id="WP_347309086.1">
    <property type="nucleotide sequence ID" value="NZ_JBAJEX010000015.1"/>
</dbReference>
<dbReference type="InterPro" id="IPR012902">
    <property type="entry name" value="N_methyl_site"/>
</dbReference>